<sequence length="202" mass="22214">MNLFGKAHIEFFPGGLMSRYGLTAGDGLMLGPHTPWTRIRGTMSAVADLKYIVLSQDQQAPTELKQKLSARTSPDLSGKSDFDVHFPPCGAISEAILGQRSWDDLEVQVLVDLALAEDSADWQAYEDSCAEAAAAAFRTACRSIRAIERKMYGTQFDERVKAGDFEISGGDIPEEVIDHFLFAGRWHVKILQVGLQNPGEHS</sequence>
<name>A0ABR1Y9H4_9PEZI</name>
<accession>A0ABR1Y9H4</accession>
<proteinExistence type="predicted"/>
<gene>
    <name evidence="1" type="ORF">HDK90DRAFT_470847</name>
</gene>
<protein>
    <submittedName>
        <fullName evidence="1">Uncharacterized protein</fullName>
    </submittedName>
</protein>
<evidence type="ECO:0000313" key="1">
    <source>
        <dbReference type="EMBL" id="KAK8223265.1"/>
    </source>
</evidence>
<evidence type="ECO:0000313" key="2">
    <source>
        <dbReference type="Proteomes" id="UP001492380"/>
    </source>
</evidence>
<reference evidence="1 2" key="1">
    <citation type="submission" date="2024-04" db="EMBL/GenBank/DDBJ databases">
        <title>Phyllosticta paracitricarpa is synonymous to the EU quarantine fungus P. citricarpa based on phylogenomic analyses.</title>
        <authorList>
            <consortium name="Lawrence Berkeley National Laboratory"/>
            <person name="Van Ingen-Buijs V.A."/>
            <person name="Van Westerhoven A.C."/>
            <person name="Haridas S."/>
            <person name="Skiadas P."/>
            <person name="Martin F."/>
            <person name="Groenewald J.Z."/>
            <person name="Crous P.W."/>
            <person name="Seidl M.F."/>
        </authorList>
    </citation>
    <scope>NUCLEOTIDE SEQUENCE [LARGE SCALE GENOMIC DNA]</scope>
    <source>
        <strain evidence="1 2">CBS 123374</strain>
    </source>
</reference>
<comment type="caution">
    <text evidence="1">The sequence shown here is derived from an EMBL/GenBank/DDBJ whole genome shotgun (WGS) entry which is preliminary data.</text>
</comment>
<dbReference type="EMBL" id="JBBWRZ010000014">
    <property type="protein sequence ID" value="KAK8223265.1"/>
    <property type="molecule type" value="Genomic_DNA"/>
</dbReference>
<keyword evidence="2" id="KW-1185">Reference proteome</keyword>
<organism evidence="1 2">
    <name type="scientific">Phyllosticta capitalensis</name>
    <dbReference type="NCBI Taxonomy" id="121624"/>
    <lineage>
        <taxon>Eukaryota</taxon>
        <taxon>Fungi</taxon>
        <taxon>Dikarya</taxon>
        <taxon>Ascomycota</taxon>
        <taxon>Pezizomycotina</taxon>
        <taxon>Dothideomycetes</taxon>
        <taxon>Dothideomycetes incertae sedis</taxon>
        <taxon>Botryosphaeriales</taxon>
        <taxon>Phyllostictaceae</taxon>
        <taxon>Phyllosticta</taxon>
    </lineage>
</organism>
<dbReference type="Proteomes" id="UP001492380">
    <property type="component" value="Unassembled WGS sequence"/>
</dbReference>